<name>A0A2Z6PBP0_TRISU</name>
<reference evidence="4" key="1">
    <citation type="journal article" date="2017" name="Front. Plant Sci.">
        <title>Climate Clever Clovers: New Paradigm to Reduce the Environmental Footprint of Ruminants by Breeding Low Methanogenic Forages Utilizing Haplotype Variation.</title>
        <authorList>
            <person name="Kaur P."/>
            <person name="Appels R."/>
            <person name="Bayer P.E."/>
            <person name="Keeble-Gagnere G."/>
            <person name="Wang J."/>
            <person name="Hirakawa H."/>
            <person name="Shirasawa K."/>
            <person name="Vercoe P."/>
            <person name="Stefanova K."/>
            <person name="Durmic Z."/>
            <person name="Nichols P."/>
            <person name="Revell C."/>
            <person name="Isobe S.N."/>
            <person name="Edwards D."/>
            <person name="Erskine W."/>
        </authorList>
    </citation>
    <scope>NUCLEOTIDE SEQUENCE [LARGE SCALE GENOMIC DNA]</scope>
    <source>
        <strain evidence="4">cv. Daliak</strain>
    </source>
</reference>
<evidence type="ECO:0000259" key="2">
    <source>
        <dbReference type="Pfam" id="PF13966"/>
    </source>
</evidence>
<keyword evidence="4" id="KW-1185">Reference proteome</keyword>
<dbReference type="PANTHER" id="PTHR36617:SF15">
    <property type="entry name" value="REVERSE TRANSCRIPTASE ZINC-BINDING DOMAIN-CONTAINING PROTEIN"/>
    <property type="match status" value="1"/>
</dbReference>
<evidence type="ECO:0000313" key="4">
    <source>
        <dbReference type="Proteomes" id="UP000242715"/>
    </source>
</evidence>
<evidence type="ECO:0000256" key="1">
    <source>
        <dbReference type="SAM" id="Phobius"/>
    </source>
</evidence>
<protein>
    <recommendedName>
        <fullName evidence="2">Reverse transcriptase zinc-binding domain-containing protein</fullName>
    </recommendedName>
</protein>
<gene>
    <name evidence="3" type="ORF">TSUD_83360</name>
</gene>
<dbReference type="PANTHER" id="PTHR36617">
    <property type="entry name" value="PROTEIN, PUTATIVE-RELATED"/>
    <property type="match status" value="1"/>
</dbReference>
<feature type="transmembrane region" description="Helical" evidence="1">
    <location>
        <begin position="12"/>
        <end position="29"/>
    </location>
</feature>
<proteinExistence type="predicted"/>
<dbReference type="InterPro" id="IPR026960">
    <property type="entry name" value="RVT-Znf"/>
</dbReference>
<feature type="domain" description="Reverse transcriptase zinc-binding" evidence="2">
    <location>
        <begin position="142"/>
        <end position="197"/>
    </location>
</feature>
<evidence type="ECO:0000313" key="3">
    <source>
        <dbReference type="EMBL" id="GAU40657.1"/>
    </source>
</evidence>
<dbReference type="Proteomes" id="UP000242715">
    <property type="component" value="Unassembled WGS sequence"/>
</dbReference>
<dbReference type="OrthoDB" id="1436613at2759"/>
<dbReference type="AlphaFoldDB" id="A0A2Z6PBP0"/>
<keyword evidence="1" id="KW-0472">Membrane</keyword>
<sequence>MRTTNGAMQKLYLTVLTPSLFLLVVVMVLQSDSPLWKSIGKVWSDINKFEAWSIGDGLTVNCWKDIWIDTSTRLGEFVDTLPNNVTNWRVHDLVDNNNEWKLQALELLLPGNIIGKIKLLPPPCIEDGPDMRVWTGDQKGNFTISSAYRMICGFTNIEVEPMWQTIWKLRAPERVRCFAWQIAHGRLPTNKMISRWANSAPFNGHAHNMDTYA</sequence>
<organism evidence="3 4">
    <name type="scientific">Trifolium subterraneum</name>
    <name type="common">Subterranean clover</name>
    <dbReference type="NCBI Taxonomy" id="3900"/>
    <lineage>
        <taxon>Eukaryota</taxon>
        <taxon>Viridiplantae</taxon>
        <taxon>Streptophyta</taxon>
        <taxon>Embryophyta</taxon>
        <taxon>Tracheophyta</taxon>
        <taxon>Spermatophyta</taxon>
        <taxon>Magnoliopsida</taxon>
        <taxon>eudicotyledons</taxon>
        <taxon>Gunneridae</taxon>
        <taxon>Pentapetalae</taxon>
        <taxon>rosids</taxon>
        <taxon>fabids</taxon>
        <taxon>Fabales</taxon>
        <taxon>Fabaceae</taxon>
        <taxon>Papilionoideae</taxon>
        <taxon>50 kb inversion clade</taxon>
        <taxon>NPAAA clade</taxon>
        <taxon>Hologalegina</taxon>
        <taxon>IRL clade</taxon>
        <taxon>Trifolieae</taxon>
        <taxon>Trifolium</taxon>
    </lineage>
</organism>
<dbReference type="EMBL" id="DF973819">
    <property type="protein sequence ID" value="GAU40657.1"/>
    <property type="molecule type" value="Genomic_DNA"/>
</dbReference>
<keyword evidence="1" id="KW-1133">Transmembrane helix</keyword>
<dbReference type="Pfam" id="PF13966">
    <property type="entry name" value="zf-RVT"/>
    <property type="match status" value="1"/>
</dbReference>
<keyword evidence="1" id="KW-0812">Transmembrane</keyword>
<accession>A0A2Z6PBP0</accession>